<sequence>MQFDATRFGEEDGRTERIEYDVSFTTRYDTSDPDQAFSFNSWQPIPELSVPDADVSVFFLQMNSVRYSTPVADLWFAAELGSINATTVYKNIGFQYYRSDEPVRALACVQQYQFCNPSLKHDESCTPLQGILEATRIAESTIFSMSKDRDGFLWSLAAIRYMANGFTEFAAFLKGGSLLASDYVSNLGQDGLPNNQWELELEHWFRFTLADVQRAILDQATGPVTPEARSFHSPPTSPGARAVCSNQKIRSDSYTSFNVLGLILIFSIGGLIMLISASLPTVTERVQRYKSPLASIEWVTSDTLQLQRLAHEAVGAGQWEGACDDYPRTRKGDILAVLDISDRKHPVLRAPAEVDRVKEAEEAEGEGRETKSIEERRTDSVQESLLSVELPRISLELSHRFATEVC</sequence>
<gene>
    <name evidence="3" type="ORF">AA0114_g1244</name>
</gene>
<dbReference type="EMBL" id="PDXA01000003">
    <property type="protein sequence ID" value="RYN59890.1"/>
    <property type="molecule type" value="Genomic_DNA"/>
</dbReference>
<feature type="transmembrane region" description="Helical" evidence="2">
    <location>
        <begin position="259"/>
        <end position="282"/>
    </location>
</feature>
<comment type="caution">
    <text evidence="3">The sequence shown here is derived from an EMBL/GenBank/DDBJ whole genome shotgun (WGS) entry which is preliminary data.</text>
</comment>
<keyword evidence="2" id="KW-0472">Membrane</keyword>
<name>A0A4Q4MU88_9PLEO</name>
<evidence type="ECO:0000256" key="2">
    <source>
        <dbReference type="SAM" id="Phobius"/>
    </source>
</evidence>
<dbReference type="Proteomes" id="UP000292402">
    <property type="component" value="Unassembled WGS sequence"/>
</dbReference>
<proteinExistence type="predicted"/>
<evidence type="ECO:0000313" key="4">
    <source>
        <dbReference type="Proteomes" id="UP000292402"/>
    </source>
</evidence>
<protein>
    <submittedName>
        <fullName evidence="3">Uncharacterized protein</fullName>
    </submittedName>
</protein>
<keyword evidence="2" id="KW-1133">Transmembrane helix</keyword>
<dbReference type="AlphaFoldDB" id="A0A4Q4MU88"/>
<keyword evidence="2" id="KW-0812">Transmembrane</keyword>
<feature type="region of interest" description="Disordered" evidence="1">
    <location>
        <begin position="355"/>
        <end position="378"/>
    </location>
</feature>
<accession>A0A4Q4MU88</accession>
<evidence type="ECO:0000256" key="1">
    <source>
        <dbReference type="SAM" id="MobiDB-lite"/>
    </source>
</evidence>
<evidence type="ECO:0000313" key="3">
    <source>
        <dbReference type="EMBL" id="RYN59890.1"/>
    </source>
</evidence>
<organism evidence="3 4">
    <name type="scientific">Alternaria tenuissima</name>
    <dbReference type="NCBI Taxonomy" id="119927"/>
    <lineage>
        <taxon>Eukaryota</taxon>
        <taxon>Fungi</taxon>
        <taxon>Dikarya</taxon>
        <taxon>Ascomycota</taxon>
        <taxon>Pezizomycotina</taxon>
        <taxon>Dothideomycetes</taxon>
        <taxon>Pleosporomycetidae</taxon>
        <taxon>Pleosporales</taxon>
        <taxon>Pleosporineae</taxon>
        <taxon>Pleosporaceae</taxon>
        <taxon>Alternaria</taxon>
        <taxon>Alternaria sect. Alternaria</taxon>
        <taxon>Alternaria alternata complex</taxon>
    </lineage>
</organism>
<reference evidence="4" key="1">
    <citation type="journal article" date="2019" name="bioRxiv">
        <title>Genomics, evolutionary history and diagnostics of the Alternaria alternata species group including apple and Asian pear pathotypes.</title>
        <authorList>
            <person name="Armitage A.D."/>
            <person name="Cockerton H.M."/>
            <person name="Sreenivasaprasad S."/>
            <person name="Woodhall J.W."/>
            <person name="Lane C.R."/>
            <person name="Harrison R.J."/>
            <person name="Clarkson J.P."/>
        </authorList>
    </citation>
    <scope>NUCLEOTIDE SEQUENCE [LARGE SCALE GENOMIC DNA]</scope>
    <source>
        <strain evidence="4">FERA 1082</strain>
    </source>
</reference>